<dbReference type="EMBL" id="CM046111">
    <property type="protein sequence ID" value="KAI8425329.1"/>
    <property type="molecule type" value="Genomic_DNA"/>
</dbReference>
<accession>A0ACC0JMH4</accession>
<reference evidence="1 2" key="1">
    <citation type="journal article" date="2022" name="Genome Biol. Evol.">
        <title>The Spruce Budworm Genome: Reconstructing the Evolutionary History of Antifreeze Proteins.</title>
        <authorList>
            <person name="Beliveau C."/>
            <person name="Gagne P."/>
            <person name="Picq S."/>
            <person name="Vernygora O."/>
            <person name="Keeling C.I."/>
            <person name="Pinkney K."/>
            <person name="Doucet D."/>
            <person name="Wen F."/>
            <person name="Johnston J.S."/>
            <person name="Maaroufi H."/>
            <person name="Boyle B."/>
            <person name="Laroche J."/>
            <person name="Dewar K."/>
            <person name="Juretic N."/>
            <person name="Blackburn G."/>
            <person name="Nisole A."/>
            <person name="Brunet B."/>
            <person name="Brandao M."/>
            <person name="Lumley L."/>
            <person name="Duan J."/>
            <person name="Quan G."/>
            <person name="Lucarotti C.J."/>
            <person name="Roe A.D."/>
            <person name="Sperling F.A.H."/>
            <person name="Levesque R.C."/>
            <person name="Cusson M."/>
        </authorList>
    </citation>
    <scope>NUCLEOTIDE SEQUENCE [LARGE SCALE GENOMIC DNA]</scope>
    <source>
        <strain evidence="1">Glfc:IPQL:Cfum</strain>
    </source>
</reference>
<evidence type="ECO:0000313" key="1">
    <source>
        <dbReference type="EMBL" id="KAI8425329.1"/>
    </source>
</evidence>
<comment type="caution">
    <text evidence="1">The sequence shown here is derived from an EMBL/GenBank/DDBJ whole genome shotgun (WGS) entry which is preliminary data.</text>
</comment>
<keyword evidence="2" id="KW-1185">Reference proteome</keyword>
<feature type="non-terminal residue" evidence="1">
    <location>
        <position position="325"/>
    </location>
</feature>
<dbReference type="Proteomes" id="UP001064048">
    <property type="component" value="Chromosome 11"/>
</dbReference>
<evidence type="ECO:0000313" key="2">
    <source>
        <dbReference type="Proteomes" id="UP001064048"/>
    </source>
</evidence>
<gene>
    <name evidence="1" type="ORF">MSG28_007101</name>
</gene>
<protein>
    <submittedName>
        <fullName evidence="1">Uncharacterized protein</fullName>
    </submittedName>
</protein>
<proteinExistence type="predicted"/>
<sequence length="325" mass="35983">MNQEGAQACCAVCNSKTVRRCSRCLSINYCNKEHQRQDWKRHKPECIPKTAKQGSSINKNGEASTSSTDVTRIRDSLDRLVSGASSEPETREPGSATSDTRRLKKTKNKNPHKEGSVSEKKNSVNSRPNSAVLTNNSVISSVLCDNKDKVKGSAITYEGSSEQDILSETAQQLTAVDFSTGNSIHVVRPAKPEANMLAVAGYSGEQTAPMREYPEATLQGTTAPFTQPQNSFLIDPNDRWYDICQQVIRDMTQYGLCVLDNFLGKERGHLVLREVLNMYKSGIFQAGQLVSNPSSTEAQTVRSDKIAWIDGKEPYCYYINKLISQ</sequence>
<name>A0ACC0JMH4_CHOFU</name>
<organism evidence="1 2">
    <name type="scientific">Choristoneura fumiferana</name>
    <name type="common">Spruce budworm moth</name>
    <name type="synonym">Archips fumiferana</name>
    <dbReference type="NCBI Taxonomy" id="7141"/>
    <lineage>
        <taxon>Eukaryota</taxon>
        <taxon>Metazoa</taxon>
        <taxon>Ecdysozoa</taxon>
        <taxon>Arthropoda</taxon>
        <taxon>Hexapoda</taxon>
        <taxon>Insecta</taxon>
        <taxon>Pterygota</taxon>
        <taxon>Neoptera</taxon>
        <taxon>Endopterygota</taxon>
        <taxon>Lepidoptera</taxon>
        <taxon>Glossata</taxon>
        <taxon>Ditrysia</taxon>
        <taxon>Tortricoidea</taxon>
        <taxon>Tortricidae</taxon>
        <taxon>Tortricinae</taxon>
        <taxon>Choristoneura</taxon>
    </lineage>
</organism>